<name>A0ABW6KIU7_9BACI</name>
<evidence type="ECO:0000256" key="6">
    <source>
        <dbReference type="ARBA" id="ARBA00023210"/>
    </source>
</evidence>
<feature type="topological domain" description="Extracellular" evidence="8">
    <location>
        <begin position="1"/>
        <end position="2"/>
    </location>
</feature>
<keyword evidence="1 8" id="KW-0132">Cell division</keyword>
<keyword evidence="4 8" id="KW-0175">Coiled coil</keyword>
<dbReference type="NCBIfam" id="NF003413">
    <property type="entry name" value="PRK04778.1-7"/>
    <property type="match status" value="1"/>
</dbReference>
<evidence type="ECO:0000256" key="9">
    <source>
        <dbReference type="SAM" id="Phobius"/>
    </source>
</evidence>
<organism evidence="10 11">
    <name type="scientific">Cytobacillus spartinae</name>
    <dbReference type="NCBI Taxonomy" id="3299023"/>
    <lineage>
        <taxon>Bacteria</taxon>
        <taxon>Bacillati</taxon>
        <taxon>Bacillota</taxon>
        <taxon>Bacilli</taxon>
        <taxon>Bacillales</taxon>
        <taxon>Bacillaceae</taxon>
        <taxon>Cytobacillus</taxon>
    </lineage>
</organism>
<keyword evidence="11" id="KW-1185">Reference proteome</keyword>
<feature type="topological domain" description="Cytoplasmic" evidence="8">
    <location>
        <begin position="22"/>
        <end position="566"/>
    </location>
</feature>
<dbReference type="HAMAP" id="MF_00728">
    <property type="entry name" value="EzrA"/>
    <property type="match status" value="1"/>
</dbReference>
<dbReference type="Proteomes" id="UP001601059">
    <property type="component" value="Unassembled WGS sequence"/>
</dbReference>
<accession>A0ABW6KIU7</accession>
<comment type="caution">
    <text evidence="10">The sequence shown here is derived from an EMBL/GenBank/DDBJ whole genome shotgun (WGS) entry which is preliminary data.</text>
</comment>
<dbReference type="InterPro" id="IPR010379">
    <property type="entry name" value="EzrA"/>
</dbReference>
<gene>
    <name evidence="8 10" type="primary">ezrA</name>
    <name evidence="10" type="ORF">ACFYKX_26745</name>
</gene>
<evidence type="ECO:0000256" key="2">
    <source>
        <dbReference type="ARBA" id="ARBA00022692"/>
    </source>
</evidence>
<comment type="function">
    <text evidence="8">Negative regulator of FtsZ ring formation; modulates the frequency and position of FtsZ ring formation. Inhibits FtsZ ring formation at polar sites. Interacts either with FtsZ or with one of its binding partners to promote depolymerization.</text>
</comment>
<keyword evidence="7 8" id="KW-0131">Cell cycle</keyword>
<feature type="coiled-coil region" evidence="8">
    <location>
        <begin position="105"/>
        <end position="132"/>
    </location>
</feature>
<keyword evidence="2 8" id="KW-0812">Transmembrane</keyword>
<dbReference type="EMBL" id="JBIACK010000026">
    <property type="protein sequence ID" value="MFE8704170.1"/>
    <property type="molecule type" value="Genomic_DNA"/>
</dbReference>
<proteinExistence type="inferred from homology"/>
<evidence type="ECO:0000256" key="8">
    <source>
        <dbReference type="HAMAP-Rule" id="MF_00728"/>
    </source>
</evidence>
<evidence type="ECO:0000313" key="10">
    <source>
        <dbReference type="EMBL" id="MFE8704170.1"/>
    </source>
</evidence>
<keyword evidence="8" id="KW-1003">Cell membrane</keyword>
<comment type="subcellular location">
    <subcellularLocation>
        <location evidence="8">Cell membrane</location>
        <topology evidence="8">Single-pass membrane protein</topology>
    </subcellularLocation>
    <text evidence="8">Colocalized with FtsZ to the nascent septal site.</text>
</comment>
<sequence>MEYIIGGLVIIIGLYIAGYFYKKKSYKEVDRLESWKMDIINRPVLEEMSKVKQLNMTGETELLFESWRNEWDDIVATQLPDVEEYLFDAEEYIDKYRFKKAKEVLGAIEEHLTDTEKKIKNLLDEINELVGSEEKNRVEIESLKEVYRESKKTLLAHRHSYGIAEAQLELELDEVIKQFQQYEERTENGDYLKAREVVLSIRSRLTEIAEKMEVIPNLLVECQSNLPSQIHDVKEGYREMVESGYLLEHVQLEKETGRLEKELETYLTHIRKLEIVDVQKGIEDVKESIDLLYELLEKEVLAKHFVTENEDKTRTLLENTKETNQAVKLEIQHIQQSYHIQEKELEDQNMLEKKITQLIKRYELLEHKVKSESTAHTLLSEEMNDIKSQLEAIQQDQQAFSEKLQMLRKDEMAAREKVKELTGKIAESIRLVTKSNVPGLPQDYKYLLEDAKEHIQNVKMKLEEKPLDISNVQKHLEIAVMTVEKVYETTIELLETVDLVEKVIQYGNRYRSRYSSVDKGLKEAELSFRGYDYNTALEQAATSIEEIEPGALKRIESLLKEKEEVL</sequence>
<keyword evidence="3 8" id="KW-1133">Transmembrane helix</keyword>
<keyword evidence="5 8" id="KW-0472">Membrane</keyword>
<reference evidence="10 11" key="1">
    <citation type="submission" date="2024-08" db="EMBL/GenBank/DDBJ databases">
        <title>Two novel Cytobacillus novel species.</title>
        <authorList>
            <person name="Liu G."/>
        </authorList>
    </citation>
    <scope>NUCLEOTIDE SEQUENCE [LARGE SCALE GENOMIC DNA]</scope>
    <source>
        <strain evidence="10 11">FJAT-54145</strain>
    </source>
</reference>
<dbReference type="Pfam" id="PF06160">
    <property type="entry name" value="EzrA"/>
    <property type="match status" value="1"/>
</dbReference>
<evidence type="ECO:0000256" key="7">
    <source>
        <dbReference type="ARBA" id="ARBA00023306"/>
    </source>
</evidence>
<evidence type="ECO:0000256" key="3">
    <source>
        <dbReference type="ARBA" id="ARBA00022989"/>
    </source>
</evidence>
<evidence type="ECO:0000256" key="1">
    <source>
        <dbReference type="ARBA" id="ARBA00022618"/>
    </source>
</evidence>
<evidence type="ECO:0000313" key="11">
    <source>
        <dbReference type="Proteomes" id="UP001601059"/>
    </source>
</evidence>
<evidence type="ECO:0000256" key="5">
    <source>
        <dbReference type="ARBA" id="ARBA00023136"/>
    </source>
</evidence>
<feature type="transmembrane region" description="Helical" evidence="9">
    <location>
        <begin position="6"/>
        <end position="21"/>
    </location>
</feature>
<feature type="coiled-coil region" evidence="8">
    <location>
        <begin position="317"/>
        <end position="424"/>
    </location>
</feature>
<comment type="similarity">
    <text evidence="8">Belongs to the EzrA family.</text>
</comment>
<dbReference type="RefSeq" id="WP_389365315.1">
    <property type="nucleotide sequence ID" value="NZ_JBIACK010000026.1"/>
</dbReference>
<protein>
    <recommendedName>
        <fullName evidence="8">Septation ring formation regulator EzrA</fullName>
    </recommendedName>
</protein>
<evidence type="ECO:0000256" key="4">
    <source>
        <dbReference type="ARBA" id="ARBA00023054"/>
    </source>
</evidence>
<keyword evidence="6 8" id="KW-0717">Septation</keyword>